<organism evidence="2 4">
    <name type="scientific">Cellulomonas hominis</name>
    <dbReference type="NCBI Taxonomy" id="156981"/>
    <lineage>
        <taxon>Bacteria</taxon>
        <taxon>Bacillati</taxon>
        <taxon>Actinomycetota</taxon>
        <taxon>Actinomycetes</taxon>
        <taxon>Micrococcales</taxon>
        <taxon>Cellulomonadaceae</taxon>
        <taxon>Cellulomonas</taxon>
    </lineage>
</organism>
<dbReference type="SUPFAM" id="SSF51430">
    <property type="entry name" value="NAD(P)-linked oxidoreductase"/>
    <property type="match status" value="1"/>
</dbReference>
<dbReference type="InterPro" id="IPR036812">
    <property type="entry name" value="NAD(P)_OxRdtase_dom_sf"/>
</dbReference>
<keyword evidence="3" id="KW-0560">Oxidoreductase</keyword>
<dbReference type="RefSeq" id="WP_146840403.1">
    <property type="nucleotide sequence ID" value="NZ_BJVQ01000079.1"/>
</dbReference>
<name>A0A511FJ70_9CELL</name>
<reference evidence="3 5" key="2">
    <citation type="submission" date="2020-08" db="EMBL/GenBank/DDBJ databases">
        <title>Sequencing the genomes of 1000 actinobacteria strains.</title>
        <authorList>
            <person name="Klenk H.-P."/>
        </authorList>
    </citation>
    <scope>NUCLEOTIDE SEQUENCE [LARGE SCALE GENOMIC DNA]</scope>
    <source>
        <strain evidence="3 5">DSM 9581</strain>
    </source>
</reference>
<dbReference type="OrthoDB" id="9768851at2"/>
<feature type="domain" description="NADP-dependent oxidoreductase" evidence="1">
    <location>
        <begin position="14"/>
        <end position="311"/>
    </location>
</feature>
<gene>
    <name evidence="2" type="ORF">CHO01_35330</name>
    <name evidence="3" type="ORF">HNR08_000101</name>
</gene>
<dbReference type="AlphaFoldDB" id="A0A511FJ70"/>
<reference evidence="2 4" key="1">
    <citation type="submission" date="2019-07" db="EMBL/GenBank/DDBJ databases">
        <title>Whole genome shotgun sequence of Cellulomonas hominis NBRC 16055.</title>
        <authorList>
            <person name="Hosoyama A."/>
            <person name="Uohara A."/>
            <person name="Ohji S."/>
            <person name="Ichikawa N."/>
        </authorList>
    </citation>
    <scope>NUCLEOTIDE SEQUENCE [LARGE SCALE GENOMIC DNA]</scope>
    <source>
        <strain evidence="2 4">NBRC 16055</strain>
    </source>
</reference>
<dbReference type="Pfam" id="PF00248">
    <property type="entry name" value="Aldo_ket_red"/>
    <property type="match status" value="1"/>
</dbReference>
<dbReference type="InterPro" id="IPR020471">
    <property type="entry name" value="AKR"/>
</dbReference>
<keyword evidence="4" id="KW-1185">Reference proteome</keyword>
<protein>
    <submittedName>
        <fullName evidence="3">D-threo-aldose 1-dehydrogenase</fullName>
        <ecNumber evidence="3">1.1.1.122</ecNumber>
    </submittedName>
    <submittedName>
        <fullName evidence="2">Oxidoreductase</fullName>
    </submittedName>
</protein>
<dbReference type="EMBL" id="JACHDN010000001">
    <property type="protein sequence ID" value="MBB5471365.1"/>
    <property type="molecule type" value="Genomic_DNA"/>
</dbReference>
<evidence type="ECO:0000313" key="4">
    <source>
        <dbReference type="Proteomes" id="UP000321723"/>
    </source>
</evidence>
<proteinExistence type="predicted"/>
<dbReference type="PANTHER" id="PTHR42686:SF1">
    <property type="entry name" value="GH17980P-RELATED"/>
    <property type="match status" value="1"/>
</dbReference>
<evidence type="ECO:0000313" key="3">
    <source>
        <dbReference type="EMBL" id="MBB5471365.1"/>
    </source>
</evidence>
<dbReference type="GO" id="GO:0047834">
    <property type="term" value="F:D-threo-aldose 1-dehydrogenase activity"/>
    <property type="evidence" value="ECO:0007669"/>
    <property type="project" value="UniProtKB-EC"/>
</dbReference>
<dbReference type="Proteomes" id="UP000321723">
    <property type="component" value="Unassembled WGS sequence"/>
</dbReference>
<dbReference type="CDD" id="cd19152">
    <property type="entry name" value="AKR_AKR15A"/>
    <property type="match status" value="1"/>
</dbReference>
<evidence type="ECO:0000313" key="5">
    <source>
        <dbReference type="Proteomes" id="UP000564629"/>
    </source>
</evidence>
<evidence type="ECO:0000259" key="1">
    <source>
        <dbReference type="Pfam" id="PF00248"/>
    </source>
</evidence>
<dbReference type="PANTHER" id="PTHR42686">
    <property type="entry name" value="GH17980P-RELATED"/>
    <property type="match status" value="1"/>
</dbReference>
<dbReference type="InterPro" id="IPR023210">
    <property type="entry name" value="NADP_OxRdtase_dom"/>
</dbReference>
<evidence type="ECO:0000313" key="2">
    <source>
        <dbReference type="EMBL" id="GEL48417.1"/>
    </source>
</evidence>
<comment type="caution">
    <text evidence="2">The sequence shown here is derived from an EMBL/GenBank/DDBJ whole genome shotgun (WGS) entry which is preliminary data.</text>
</comment>
<accession>A0A511FJ70</accession>
<sequence>MRTRSVAGDLALTEIGLGAAQFGNLNRETTDEASTAAVDRAWEAGIRYFDTAPHYGLGLSERRLGAALAGRPRDEFVLSTKVGRLLVPDPHGAGRTDDEGFVVPATTRRRWDFSRDGVLRSVEESLVRLGLDRIDVAYLHDPDDHWDAASTTGVGALIELRDQGVVRAVGAGMNQSAMLTELVRRCDVDVVMLAGRLTVLDQTALADLVPVAAERGVGIVAAGVYNSGILASPTVPDDAHFDYAQAPAELLARARAIAAVAGEFGVAVPELAVQYALAFDVVASVVLGTRTAAHVDAAVERYRATVPAELWTALVAQGLLLRVPGEH</sequence>
<dbReference type="Proteomes" id="UP000564629">
    <property type="component" value="Unassembled WGS sequence"/>
</dbReference>
<dbReference type="Gene3D" id="3.20.20.100">
    <property type="entry name" value="NADP-dependent oxidoreductase domain"/>
    <property type="match status" value="1"/>
</dbReference>
<dbReference type="EC" id="1.1.1.122" evidence="3"/>
<dbReference type="GO" id="GO:0005829">
    <property type="term" value="C:cytosol"/>
    <property type="evidence" value="ECO:0007669"/>
    <property type="project" value="TreeGrafter"/>
</dbReference>
<dbReference type="EMBL" id="BJVQ01000079">
    <property type="protein sequence ID" value="GEL48417.1"/>
    <property type="molecule type" value="Genomic_DNA"/>
</dbReference>